<evidence type="ECO:0000259" key="3">
    <source>
        <dbReference type="Pfam" id="PF01569"/>
    </source>
</evidence>
<dbReference type="Proteomes" id="UP000324758">
    <property type="component" value="Unassembled WGS sequence"/>
</dbReference>
<feature type="chain" id="PRO_5022809254" evidence="2">
    <location>
        <begin position="27"/>
        <end position="595"/>
    </location>
</feature>
<sequence length="595" mass="63812">MTSVPSSKFWKYAALSAALLPAAVRADSIPSTPPVNFTNSSSASVGSTIVNLLDSYTHLMLVDPKLRNGAGVMEQNYLTVIRMTQERTPAQTLAAVHDDRTSQPYSVLNGLGPLTSHFMTGIGSSTTATPPASLTPTSYQVTTLQDYDASAHGINYLNSATIGFSAFGDGTATPLADAANFLNTTVRNNASTEPPKRTFERYMGSTAPVVNPASTTAGVISPLDARYGNYNAVTNKAGLADTDTAQFVVPTYFSSFAVPVAYYNTLNWVRGLTVTPALVAANGGQPITVPDVGSFDASGNLTPVQFGAGDYVPGIGTAPRPFRLSTKVKVPTPLWQIANGTNPYGDGAFVSGHTNLAYNQALGLAFLVPQQFESLLIRAADLGNNRILAGMHSPLDVIGGRIEATAIVATNIYGALYGPYGNRLDWTNAANTAAYAIYQAHMKTQKYLAQSCGTSTVEDCLKRAGGDHDDDRDHRDGRHHQDGRDHDRDDRNGFDYNLDPDDSRGYTYRMTYGLALAASMKLPEIVPVQAQVLLLTRFPYATDEQRTEILRNTALPSGFALLDGNTWDGWGRLNLYAAAKGQDSFFRAVRAATTR</sequence>
<dbReference type="SUPFAM" id="SSF48317">
    <property type="entry name" value="Acid phosphatase/Vanadium-dependent haloperoxidase"/>
    <property type="match status" value="1"/>
</dbReference>
<feature type="domain" description="Phosphatidic acid phosphatase type 2/haloperoxidase" evidence="3">
    <location>
        <begin position="340"/>
        <end position="409"/>
    </location>
</feature>
<dbReference type="Gene3D" id="1.20.144.10">
    <property type="entry name" value="Phosphatidic acid phosphatase type 2/haloperoxidase"/>
    <property type="match status" value="1"/>
</dbReference>
<feature type="region of interest" description="Disordered" evidence="1">
    <location>
        <begin position="464"/>
        <end position="496"/>
    </location>
</feature>
<dbReference type="RefSeq" id="WP_148771365.1">
    <property type="nucleotide sequence ID" value="NZ_VSSS01000013.1"/>
</dbReference>
<feature type="compositionally biased region" description="Basic and acidic residues" evidence="1">
    <location>
        <begin position="464"/>
        <end position="493"/>
    </location>
</feature>
<keyword evidence="2" id="KW-0732">Signal</keyword>
<accession>A0A5D3KPC0</accession>
<reference evidence="4 5" key="1">
    <citation type="submission" date="2019-08" db="EMBL/GenBank/DDBJ databases">
        <title>Bradyrhizobium hipponensis sp. nov., a rhizobium isolated from a Lupinus angustifolius root nodule in Tunisia.</title>
        <authorList>
            <person name="Off K."/>
            <person name="Rejili M."/>
            <person name="Mars M."/>
            <person name="Brachmann A."/>
            <person name="Marin M."/>
        </authorList>
    </citation>
    <scope>NUCLEOTIDE SEQUENCE [LARGE SCALE GENOMIC DNA]</scope>
    <source>
        <strain evidence="4 5">CTAW71</strain>
    </source>
</reference>
<keyword evidence="5" id="KW-1185">Reference proteome</keyword>
<dbReference type="InterPro" id="IPR036938">
    <property type="entry name" value="PAP2/HPO_sf"/>
</dbReference>
<organism evidence="4 5">
    <name type="scientific">Bradyrhizobium rifense</name>
    <dbReference type="NCBI Taxonomy" id="515499"/>
    <lineage>
        <taxon>Bacteria</taxon>
        <taxon>Pseudomonadati</taxon>
        <taxon>Pseudomonadota</taxon>
        <taxon>Alphaproteobacteria</taxon>
        <taxon>Hyphomicrobiales</taxon>
        <taxon>Nitrobacteraceae</taxon>
        <taxon>Bradyrhizobium</taxon>
    </lineage>
</organism>
<dbReference type="OrthoDB" id="8146511at2"/>
<proteinExistence type="predicted"/>
<gene>
    <name evidence="4" type="ORF">FXB40_06445</name>
</gene>
<dbReference type="InterPro" id="IPR000326">
    <property type="entry name" value="PAP2/HPO"/>
</dbReference>
<evidence type="ECO:0000256" key="2">
    <source>
        <dbReference type="SAM" id="SignalP"/>
    </source>
</evidence>
<name>A0A5D3KPC0_9BRAD</name>
<evidence type="ECO:0000313" key="5">
    <source>
        <dbReference type="Proteomes" id="UP000324758"/>
    </source>
</evidence>
<dbReference type="AlphaFoldDB" id="A0A5D3KPC0"/>
<evidence type="ECO:0000313" key="4">
    <source>
        <dbReference type="EMBL" id="TYL98111.1"/>
    </source>
</evidence>
<comment type="caution">
    <text evidence="4">The sequence shown here is derived from an EMBL/GenBank/DDBJ whole genome shotgun (WGS) entry which is preliminary data.</text>
</comment>
<feature type="signal peptide" evidence="2">
    <location>
        <begin position="1"/>
        <end position="26"/>
    </location>
</feature>
<dbReference type="Pfam" id="PF01569">
    <property type="entry name" value="PAP2"/>
    <property type="match status" value="1"/>
</dbReference>
<evidence type="ECO:0000256" key="1">
    <source>
        <dbReference type="SAM" id="MobiDB-lite"/>
    </source>
</evidence>
<protein>
    <submittedName>
        <fullName evidence="4">Phosphatase PAP2 family protein</fullName>
    </submittedName>
</protein>
<dbReference type="EMBL" id="VSSS01000013">
    <property type="protein sequence ID" value="TYL98111.1"/>
    <property type="molecule type" value="Genomic_DNA"/>
</dbReference>